<protein>
    <submittedName>
        <fullName evidence="1">Uncharacterized protein</fullName>
    </submittedName>
</protein>
<proteinExistence type="predicted"/>
<dbReference type="EMBL" id="HBIP01031741">
    <property type="protein sequence ID" value="CAE0504215.1"/>
    <property type="molecule type" value="Transcribed_RNA"/>
</dbReference>
<sequence>MFYMNSPITDADDAGIPVGVHLTSCPWIAAAAALAVPVQCPTTVSSLVTKTLQDSLAAAITSCPDMRGVDYKGEVQSLLRREVKYAFAETGFRPEQADLMMMGEAQHKVYDLVSYISWKVGTPEQPSP</sequence>
<organism evidence="1">
    <name type="scientific">Dunaliella tertiolecta</name>
    <name type="common">Green alga</name>
    <dbReference type="NCBI Taxonomy" id="3047"/>
    <lineage>
        <taxon>Eukaryota</taxon>
        <taxon>Viridiplantae</taxon>
        <taxon>Chlorophyta</taxon>
        <taxon>core chlorophytes</taxon>
        <taxon>Chlorophyceae</taxon>
        <taxon>CS clade</taxon>
        <taxon>Chlamydomonadales</taxon>
        <taxon>Dunaliellaceae</taxon>
        <taxon>Dunaliella</taxon>
    </lineage>
</organism>
<evidence type="ECO:0000313" key="1">
    <source>
        <dbReference type="EMBL" id="CAE0504215.1"/>
    </source>
</evidence>
<gene>
    <name evidence="1" type="ORF">DTER00134_LOCUS19288</name>
</gene>
<name>A0A7S3VS57_DUNTE</name>
<dbReference type="AlphaFoldDB" id="A0A7S3VS57"/>
<reference evidence="1" key="1">
    <citation type="submission" date="2021-01" db="EMBL/GenBank/DDBJ databases">
        <authorList>
            <person name="Corre E."/>
            <person name="Pelletier E."/>
            <person name="Niang G."/>
            <person name="Scheremetjew M."/>
            <person name="Finn R."/>
            <person name="Kale V."/>
            <person name="Holt S."/>
            <person name="Cochrane G."/>
            <person name="Meng A."/>
            <person name="Brown T."/>
            <person name="Cohen L."/>
        </authorList>
    </citation>
    <scope>NUCLEOTIDE SEQUENCE</scope>
    <source>
        <strain evidence="1">CCMP1320</strain>
    </source>
</reference>
<accession>A0A7S3VS57</accession>